<sequence length="204" mass="24623">MLIKQRTINTVEKDGNVALQVLVERRTIETVEKDGNVVKAAKENRSRERIESGTREISQTYQEKRDKAKRERRKAREERKLAQQQVEDMRVNLIQGEINSLYTKLSQKKDGQLMIKYLRKASEDQKKYMLPLLTQFENTQLKPEERTQLEAKIEEEYNLCFREFKWHLEEVQRMGFAIGTRLMQFYEISRQSVSDSFWYFWPWF</sequence>
<proteinExistence type="predicted"/>
<evidence type="ECO:0000313" key="2">
    <source>
        <dbReference type="EMBL" id="KAJ3567139.1"/>
    </source>
</evidence>
<keyword evidence="3" id="KW-1185">Reference proteome</keyword>
<dbReference type="Proteomes" id="UP001213000">
    <property type="component" value="Unassembled WGS sequence"/>
</dbReference>
<protein>
    <submittedName>
        <fullName evidence="2">Uncharacterized protein</fullName>
    </submittedName>
</protein>
<evidence type="ECO:0000313" key="3">
    <source>
        <dbReference type="Proteomes" id="UP001213000"/>
    </source>
</evidence>
<reference evidence="2" key="1">
    <citation type="submission" date="2022-07" db="EMBL/GenBank/DDBJ databases">
        <title>Genome Sequence of Leucocoprinus birnbaumii.</title>
        <authorList>
            <person name="Buettner E."/>
        </authorList>
    </citation>
    <scope>NUCLEOTIDE SEQUENCE</scope>
    <source>
        <strain evidence="2">VT141</strain>
    </source>
</reference>
<accession>A0AAD5VQT3</accession>
<name>A0AAD5VQT3_9AGAR</name>
<organism evidence="2 3">
    <name type="scientific">Leucocoprinus birnbaumii</name>
    <dbReference type="NCBI Taxonomy" id="56174"/>
    <lineage>
        <taxon>Eukaryota</taxon>
        <taxon>Fungi</taxon>
        <taxon>Dikarya</taxon>
        <taxon>Basidiomycota</taxon>
        <taxon>Agaricomycotina</taxon>
        <taxon>Agaricomycetes</taxon>
        <taxon>Agaricomycetidae</taxon>
        <taxon>Agaricales</taxon>
        <taxon>Agaricineae</taxon>
        <taxon>Agaricaceae</taxon>
        <taxon>Leucocoprinus</taxon>
    </lineage>
</organism>
<comment type="caution">
    <text evidence="2">The sequence shown here is derived from an EMBL/GenBank/DDBJ whole genome shotgun (WGS) entry which is preliminary data.</text>
</comment>
<gene>
    <name evidence="2" type="ORF">NP233_g6557</name>
</gene>
<dbReference type="AlphaFoldDB" id="A0AAD5VQT3"/>
<feature type="region of interest" description="Disordered" evidence="1">
    <location>
        <begin position="44"/>
        <end position="81"/>
    </location>
</feature>
<dbReference type="EMBL" id="JANIEX010000434">
    <property type="protein sequence ID" value="KAJ3567139.1"/>
    <property type="molecule type" value="Genomic_DNA"/>
</dbReference>
<feature type="compositionally biased region" description="Basic and acidic residues" evidence="1">
    <location>
        <begin position="62"/>
        <end position="81"/>
    </location>
</feature>
<evidence type="ECO:0000256" key="1">
    <source>
        <dbReference type="SAM" id="MobiDB-lite"/>
    </source>
</evidence>
<feature type="compositionally biased region" description="Basic and acidic residues" evidence="1">
    <location>
        <begin position="44"/>
        <end position="54"/>
    </location>
</feature>